<reference evidence="1" key="1">
    <citation type="submission" date="2022-08" db="UniProtKB">
        <authorList>
            <consortium name="EnsemblMetazoa"/>
        </authorList>
    </citation>
    <scope>IDENTIFICATION</scope>
    <source>
        <strain evidence="1">EBRO</strain>
    </source>
</reference>
<sequence>MLDRCNPRTVYRSIGFAFSSNSAQTSGGGIFGIWKIFSIPSRQPTATMYSTVDIMRTQVSSWEPPSVASRSIAPLFRLYQNTSPTFVPMAMNSGTRSMQITGKVRVVAQDVSMHTKRNLVDCRGVVWGFNGPEYDELVSIVFRLDGLEGLQSLADKVGRSRWLEQ</sequence>
<organism evidence="1">
    <name type="scientific">Anopheles atroparvus</name>
    <name type="common">European mosquito</name>
    <dbReference type="NCBI Taxonomy" id="41427"/>
    <lineage>
        <taxon>Eukaryota</taxon>
        <taxon>Metazoa</taxon>
        <taxon>Ecdysozoa</taxon>
        <taxon>Arthropoda</taxon>
        <taxon>Hexapoda</taxon>
        <taxon>Insecta</taxon>
        <taxon>Pterygota</taxon>
        <taxon>Neoptera</taxon>
        <taxon>Endopterygota</taxon>
        <taxon>Diptera</taxon>
        <taxon>Nematocera</taxon>
        <taxon>Culicoidea</taxon>
        <taxon>Culicidae</taxon>
        <taxon>Anophelinae</taxon>
        <taxon>Anopheles</taxon>
    </lineage>
</organism>
<evidence type="ECO:0000313" key="1">
    <source>
        <dbReference type="EnsemblMetazoa" id="AATE014946-PA.1"/>
    </source>
</evidence>
<protein>
    <submittedName>
        <fullName evidence="1">Uncharacterized protein</fullName>
    </submittedName>
</protein>
<dbReference type="VEuPathDB" id="VectorBase:AATE014946"/>
<name>A0A182JBF9_ANOAO</name>
<proteinExistence type="predicted"/>
<dbReference type="AlphaFoldDB" id="A0A182JBF9"/>
<accession>A0A182JBF9</accession>
<dbReference type="EnsemblMetazoa" id="AATE014946-RA">
    <property type="protein sequence ID" value="AATE014946-PA.1"/>
    <property type="gene ID" value="AATE014946"/>
</dbReference>